<evidence type="ECO:0000313" key="1">
    <source>
        <dbReference type="EMBL" id="QGQ94911.1"/>
    </source>
</evidence>
<accession>A0A6B8REJ4</accession>
<dbReference type="KEGG" id="ppsc:EHS13_08480"/>
<proteinExistence type="predicted"/>
<evidence type="ECO:0000313" key="2">
    <source>
        <dbReference type="Proteomes" id="UP000426246"/>
    </source>
</evidence>
<gene>
    <name evidence="1" type="ORF">EHS13_08480</name>
</gene>
<organism evidence="1 2">
    <name type="scientific">Paenibacillus psychroresistens</name>
    <dbReference type="NCBI Taxonomy" id="1778678"/>
    <lineage>
        <taxon>Bacteria</taxon>
        <taxon>Bacillati</taxon>
        <taxon>Bacillota</taxon>
        <taxon>Bacilli</taxon>
        <taxon>Bacillales</taxon>
        <taxon>Paenibacillaceae</taxon>
        <taxon>Paenibacillus</taxon>
    </lineage>
</organism>
<dbReference type="RefSeq" id="WP_155699922.1">
    <property type="nucleotide sequence ID" value="NZ_CP034235.1"/>
</dbReference>
<dbReference type="Proteomes" id="UP000426246">
    <property type="component" value="Chromosome"/>
</dbReference>
<dbReference type="OrthoDB" id="2650374at2"/>
<dbReference type="EMBL" id="CP034235">
    <property type="protein sequence ID" value="QGQ94911.1"/>
    <property type="molecule type" value="Genomic_DNA"/>
</dbReference>
<reference evidence="2" key="1">
    <citation type="submission" date="2018-11" db="EMBL/GenBank/DDBJ databases">
        <title>Complete genome sequence of Paenibacillus sp. ML311-T8.</title>
        <authorList>
            <person name="Nam Y.-D."/>
            <person name="Kang J."/>
            <person name="Chung W.-H."/>
            <person name="Park Y.S."/>
        </authorList>
    </citation>
    <scope>NUCLEOTIDE SEQUENCE [LARGE SCALE GENOMIC DNA]</scope>
    <source>
        <strain evidence="2">ML311-T8</strain>
    </source>
</reference>
<sequence length="207" mass="24033">MKRIRNLARSSRNSWFLTVWIIQLWHRIVKYFRDWKNRRKRLNDSSLESSDVDSDLYNFLFTAPGSNPELLVDDIIWKKIAAFLPHGYDLPNSATMAILGPMSADYYNTLFSTTIMNPDVMVDGQVWTQITAALPQGYTLLDPTTKDVFNSMSGDLYNYLFAIRQSNPESIIDGEIWKLIRALLPIDYILPDPRILELLSQYQSKMK</sequence>
<dbReference type="AlphaFoldDB" id="A0A6B8REJ4"/>
<name>A0A6B8REJ4_9BACL</name>
<protein>
    <submittedName>
        <fullName evidence="1">Uncharacterized protein</fullName>
    </submittedName>
</protein>
<keyword evidence="2" id="KW-1185">Reference proteome</keyword>